<evidence type="ECO:0000256" key="1">
    <source>
        <dbReference type="ARBA" id="ARBA00001946"/>
    </source>
</evidence>
<evidence type="ECO:0000256" key="3">
    <source>
        <dbReference type="ARBA" id="ARBA00004742"/>
    </source>
</evidence>
<evidence type="ECO:0000256" key="14">
    <source>
        <dbReference type="ARBA" id="ARBA00047700"/>
    </source>
</evidence>
<evidence type="ECO:0000256" key="5">
    <source>
        <dbReference type="ARBA" id="ARBA00011996"/>
    </source>
</evidence>
<evidence type="ECO:0000256" key="8">
    <source>
        <dbReference type="ARBA" id="ARBA00022723"/>
    </source>
</evidence>
<reference evidence="19" key="1">
    <citation type="journal article" date="2019" name="Int. J. Syst. Evol. Microbiol.">
        <title>The Global Catalogue of Microorganisms (GCM) 10K type strain sequencing project: providing services to taxonomists for standard genome sequencing and annotation.</title>
        <authorList>
            <consortium name="The Broad Institute Genomics Platform"/>
            <consortium name="The Broad Institute Genome Sequencing Center for Infectious Disease"/>
            <person name="Wu L."/>
            <person name="Ma J."/>
        </authorList>
    </citation>
    <scope>NUCLEOTIDE SEQUENCE [LARGE SCALE GENOMIC DNA]</scope>
    <source>
        <strain evidence="19">JCM 16702</strain>
    </source>
</reference>
<dbReference type="SUPFAM" id="SSF52009">
    <property type="entry name" value="Phosphohistidine domain"/>
    <property type="match status" value="1"/>
</dbReference>
<evidence type="ECO:0000256" key="2">
    <source>
        <dbReference type="ARBA" id="ARBA00002988"/>
    </source>
</evidence>
<dbReference type="PANTHER" id="PTHR43030">
    <property type="entry name" value="PHOSPHOENOLPYRUVATE SYNTHASE"/>
    <property type="match status" value="1"/>
</dbReference>
<keyword evidence="8" id="KW-0479">Metal-binding</keyword>
<feature type="domain" description="PEP-utilising enzyme mobile" evidence="16">
    <location>
        <begin position="345"/>
        <end position="415"/>
    </location>
</feature>
<evidence type="ECO:0000256" key="4">
    <source>
        <dbReference type="ARBA" id="ARBA00007837"/>
    </source>
</evidence>
<dbReference type="EMBL" id="BAAAZG010000035">
    <property type="protein sequence ID" value="GAA4082983.1"/>
    <property type="molecule type" value="Genomic_DNA"/>
</dbReference>
<dbReference type="RefSeq" id="WP_344951571.1">
    <property type="nucleotide sequence ID" value="NZ_BAAAZG010000035.1"/>
</dbReference>
<evidence type="ECO:0000256" key="15">
    <source>
        <dbReference type="SAM" id="MobiDB-lite"/>
    </source>
</evidence>
<dbReference type="SUPFAM" id="SSF56059">
    <property type="entry name" value="Glutathione synthetase ATP-binding domain-like"/>
    <property type="match status" value="1"/>
</dbReference>
<keyword evidence="11" id="KW-0067">ATP-binding</keyword>
<dbReference type="InterPro" id="IPR008279">
    <property type="entry name" value="PEP-util_enz_mobile_dom"/>
</dbReference>
<evidence type="ECO:0000256" key="10">
    <source>
        <dbReference type="ARBA" id="ARBA00022777"/>
    </source>
</evidence>
<comment type="caution">
    <text evidence="18">The sequence shown here is derived from an EMBL/GenBank/DDBJ whole genome shotgun (WGS) entry which is preliminary data.</text>
</comment>
<dbReference type="InterPro" id="IPR006319">
    <property type="entry name" value="PEP_synth"/>
</dbReference>
<evidence type="ECO:0000256" key="12">
    <source>
        <dbReference type="ARBA" id="ARBA00022842"/>
    </source>
</evidence>
<evidence type="ECO:0000256" key="9">
    <source>
        <dbReference type="ARBA" id="ARBA00022741"/>
    </source>
</evidence>
<dbReference type="InterPro" id="IPR013815">
    <property type="entry name" value="ATP_grasp_subdomain_1"/>
</dbReference>
<feature type="region of interest" description="Disordered" evidence="15">
    <location>
        <begin position="289"/>
        <end position="325"/>
    </location>
</feature>
<name>A0ABP7W7V6_9ACTN</name>
<accession>A0ABP7W7V6</accession>
<comment type="cofactor">
    <cofactor evidence="1">
        <name>Mg(2+)</name>
        <dbReference type="ChEBI" id="CHEBI:18420"/>
    </cofactor>
</comment>
<dbReference type="InterPro" id="IPR002192">
    <property type="entry name" value="PPDK_AMP/ATP-bd"/>
</dbReference>
<gene>
    <name evidence="18" type="ORF">GCM10022214_47970</name>
</gene>
<organism evidence="18 19">
    <name type="scientific">Actinomadura miaoliensis</name>
    <dbReference type="NCBI Taxonomy" id="430685"/>
    <lineage>
        <taxon>Bacteria</taxon>
        <taxon>Bacillati</taxon>
        <taxon>Actinomycetota</taxon>
        <taxon>Actinomycetes</taxon>
        <taxon>Streptosporangiales</taxon>
        <taxon>Thermomonosporaceae</taxon>
        <taxon>Actinomadura</taxon>
    </lineage>
</organism>
<protein>
    <recommendedName>
        <fullName evidence="6">Phosphoenolpyruvate synthase</fullName>
        <ecNumber evidence="5">2.7.9.2</ecNumber>
    </recommendedName>
    <alternativeName>
        <fullName evidence="13">Pyruvate, water dikinase</fullName>
    </alternativeName>
</protein>
<evidence type="ECO:0000256" key="7">
    <source>
        <dbReference type="ARBA" id="ARBA00022679"/>
    </source>
</evidence>
<proteinExistence type="inferred from homology"/>
<evidence type="ECO:0000256" key="13">
    <source>
        <dbReference type="ARBA" id="ARBA00033470"/>
    </source>
</evidence>
<evidence type="ECO:0000256" key="6">
    <source>
        <dbReference type="ARBA" id="ARBA00021623"/>
    </source>
</evidence>
<feature type="region of interest" description="Disordered" evidence="15">
    <location>
        <begin position="418"/>
        <end position="441"/>
    </location>
</feature>
<keyword evidence="12" id="KW-0460">Magnesium</keyword>
<comment type="similarity">
    <text evidence="4">Belongs to the PEP-utilizing enzyme family.</text>
</comment>
<dbReference type="Gene3D" id="3.30.1490.20">
    <property type="entry name" value="ATP-grasp fold, A domain"/>
    <property type="match status" value="1"/>
</dbReference>
<evidence type="ECO:0000256" key="11">
    <source>
        <dbReference type="ARBA" id="ARBA00022840"/>
    </source>
</evidence>
<comment type="catalytic activity">
    <reaction evidence="14">
        <text>pyruvate + ATP + H2O = phosphoenolpyruvate + AMP + phosphate + 2 H(+)</text>
        <dbReference type="Rhea" id="RHEA:11364"/>
        <dbReference type="ChEBI" id="CHEBI:15361"/>
        <dbReference type="ChEBI" id="CHEBI:15377"/>
        <dbReference type="ChEBI" id="CHEBI:15378"/>
        <dbReference type="ChEBI" id="CHEBI:30616"/>
        <dbReference type="ChEBI" id="CHEBI:43474"/>
        <dbReference type="ChEBI" id="CHEBI:58702"/>
        <dbReference type="ChEBI" id="CHEBI:456215"/>
        <dbReference type="EC" id="2.7.9.2"/>
    </reaction>
</comment>
<dbReference type="Gene3D" id="3.30.470.20">
    <property type="entry name" value="ATP-grasp fold, B domain"/>
    <property type="match status" value="1"/>
</dbReference>
<dbReference type="InterPro" id="IPR036637">
    <property type="entry name" value="Phosphohistidine_dom_sf"/>
</dbReference>
<dbReference type="PANTHER" id="PTHR43030:SF1">
    <property type="entry name" value="PHOSPHOENOLPYRUVATE SYNTHASE"/>
    <property type="match status" value="1"/>
</dbReference>
<evidence type="ECO:0000259" key="17">
    <source>
        <dbReference type="Pfam" id="PF01326"/>
    </source>
</evidence>
<evidence type="ECO:0000313" key="18">
    <source>
        <dbReference type="EMBL" id="GAA4082983.1"/>
    </source>
</evidence>
<dbReference type="Gene3D" id="3.50.30.10">
    <property type="entry name" value="Phosphohistidine domain"/>
    <property type="match status" value="1"/>
</dbReference>
<feature type="domain" description="Pyruvate phosphate dikinase AMP/ATP-binding" evidence="17">
    <location>
        <begin position="63"/>
        <end position="302"/>
    </location>
</feature>
<keyword evidence="9" id="KW-0547">Nucleotide-binding</keyword>
<comment type="function">
    <text evidence="2">Catalyzes the phosphorylation of pyruvate to phosphoenolpyruvate.</text>
</comment>
<evidence type="ECO:0000313" key="19">
    <source>
        <dbReference type="Proteomes" id="UP001500683"/>
    </source>
</evidence>
<evidence type="ECO:0000259" key="16">
    <source>
        <dbReference type="Pfam" id="PF00391"/>
    </source>
</evidence>
<dbReference type="Proteomes" id="UP001500683">
    <property type="component" value="Unassembled WGS sequence"/>
</dbReference>
<comment type="pathway">
    <text evidence="3">Carbohydrate biosynthesis; gluconeogenesis.</text>
</comment>
<dbReference type="EC" id="2.7.9.2" evidence="5"/>
<keyword evidence="7" id="KW-0808">Transferase</keyword>
<sequence length="553" mass="57500">MLTLREAAASPTSGGKAHVLGRLQVAGVPVPDGLVLLPDEVARIAAEDGGELCERLARWATEHAPHGLVMRSSAAGEDGQHASFAGLFASRFTPAVPERIAEAVSEVHDSLHSPTVQDYAAALGVEPPARMAVLVHTAVRAACSGVLFTRWSMDSWRIETTLGLATLLVAGDCAPDVIEPGPADGETVEQIAEKYAAALPAARGELDMPPGEWIDWPGGGRAKLVFSGDGLIYARPPRELINAPALDPHGRKALLALADRAHTVLGAGPLDIEWARDGDGNLWLVQARPATRSPDTPRDDARQPAPQSARPDGAPMVLAGQGASPGTATASATVIMDAEQAERMRDGDILVSGPARPELVPALLRASGIACADVGLLCHTAIVARELGKPCVTGLLTAPETVIDGQLVTVDGDAGTLTLHPDGGTTAPQLPEPPSQHRRTPEGLQVVTQPPASPSDTPVVLALDHQTRALLDEQPLDTLISVGVAAVLLPAGTTPPRRLVDLGARLTMLSDGIGLLWLTQPPPEWATQPPLVWAGLPGGPLTSRTSAEGDSPR</sequence>
<dbReference type="Pfam" id="PF01326">
    <property type="entry name" value="PPDK_N"/>
    <property type="match status" value="1"/>
</dbReference>
<keyword evidence="19" id="KW-1185">Reference proteome</keyword>
<keyword evidence="10" id="KW-0418">Kinase</keyword>
<dbReference type="Pfam" id="PF00391">
    <property type="entry name" value="PEP-utilizers"/>
    <property type="match status" value="1"/>
</dbReference>